<reference evidence="5" key="1">
    <citation type="journal article" date="2019" name="Int. J. Syst. Evol. Microbiol.">
        <title>The Global Catalogue of Microorganisms (GCM) 10K type strain sequencing project: providing services to taxonomists for standard genome sequencing and annotation.</title>
        <authorList>
            <consortium name="The Broad Institute Genomics Platform"/>
            <consortium name="The Broad Institute Genome Sequencing Center for Infectious Disease"/>
            <person name="Wu L."/>
            <person name="Ma J."/>
        </authorList>
    </citation>
    <scope>NUCLEOTIDE SEQUENCE [LARGE SCALE GENOMIC DNA]</scope>
    <source>
        <strain evidence="5">JCM 18325</strain>
    </source>
</reference>
<evidence type="ECO:0000313" key="4">
    <source>
        <dbReference type="EMBL" id="GAA4805905.1"/>
    </source>
</evidence>
<dbReference type="InterPro" id="IPR045474">
    <property type="entry name" value="GEVED"/>
</dbReference>
<evidence type="ECO:0000259" key="2">
    <source>
        <dbReference type="Pfam" id="PF18962"/>
    </source>
</evidence>
<dbReference type="Proteomes" id="UP001501433">
    <property type="component" value="Unassembled WGS sequence"/>
</dbReference>
<keyword evidence="4" id="KW-0645">Protease</keyword>
<feature type="domain" description="GEVED" evidence="3">
    <location>
        <begin position="813"/>
        <end position="895"/>
    </location>
</feature>
<keyword evidence="4" id="KW-0378">Hydrolase</keyword>
<name>A0ABP9CAC0_9FLAO</name>
<organism evidence="4 5">
    <name type="scientific">Litoribaculum gwangyangense</name>
    <dbReference type="NCBI Taxonomy" id="1130722"/>
    <lineage>
        <taxon>Bacteria</taxon>
        <taxon>Pseudomonadati</taxon>
        <taxon>Bacteroidota</taxon>
        <taxon>Flavobacteriia</taxon>
        <taxon>Flavobacteriales</taxon>
        <taxon>Flavobacteriaceae</taxon>
        <taxon>Litoribaculum</taxon>
    </lineage>
</organism>
<feature type="domain" description="Secretion system C-terminal sorting" evidence="2">
    <location>
        <begin position="912"/>
        <end position="986"/>
    </location>
</feature>
<dbReference type="GO" id="GO:0008237">
    <property type="term" value="F:metallopeptidase activity"/>
    <property type="evidence" value="ECO:0007669"/>
    <property type="project" value="UniProtKB-KW"/>
</dbReference>
<keyword evidence="5" id="KW-1185">Reference proteome</keyword>
<evidence type="ECO:0000313" key="5">
    <source>
        <dbReference type="Proteomes" id="UP001501433"/>
    </source>
</evidence>
<proteinExistence type="predicted"/>
<dbReference type="NCBIfam" id="TIGR04183">
    <property type="entry name" value="Por_Secre_tail"/>
    <property type="match status" value="1"/>
</dbReference>
<accession>A0ABP9CAC0</accession>
<dbReference type="Pfam" id="PF13583">
    <property type="entry name" value="Reprolysin_4"/>
    <property type="match status" value="1"/>
</dbReference>
<sequence>MILFIFSTNAQNSLWNKIESSKKENVLKKLNISLTNTHTFQLNTNMFNEIISSASLRKDKKKSTIIDFPGLDGTIESFEIYEAPVFAPELSAKYPEIKSYVGISTDDNSTRLRLSKSHNGIKAMISYLDNQTVFIEPVSKKSNEYLVYSREVPYNSKEKIICETIDQINQSINKSSALSKINEGGANNKTLQKFRLAVSTTGEYTSYHGNEIDALAAINNTVARVNEVFERDMAITFEVIANTNLVIYASSASDPYSDGDNRSNWNSELQNTLTNVIGENNYDIGHLFGGTFGGGNAGCIGCVCVNGSKGSGYSTSTVPEGDNFDLDLVPHEIGHQMGANHTFAFTTEGTGVNSEPGSGSTIMSYAGAGGVPINDFVENSADSYFHFHSIKQILNNVSSKSCQTTEAISNNPPIANAGSDYNIPKGTAYILKGSATDIDGTRGLSFCWEQFDSGEVNYRNFGPELLTGSQNRSLPPSGSPIRYVPSLNNVVNGFTTRTKPLSGSAWETVSTVSRTLNWALTVRDRSITSPTGGQSSYDTMQINVEDVAPFTVVNPVSWTQGSNQTIEWNVGQTNNASINCQNVNIYLSTNGGGTFDTTLATNVPNNGAFTFTVPAVSDTNAARILVEAADNIFYDVSDFDFQISSQPTFFITNIALAPIECKGTTASYTFDYFATNGFSQTTVFSVTGIPAGATVNFSPSSLNTSGQVTMTVSNLTSNSQGNILLSLKGTAPGLSKNKIILFPFFNEQCRSAGNTDYNTGITLVQFNTINNSSGKPSGYSDYRSISTDLNRNSSYNLTVNLNTVFSNVTVAAKAWIDWNQNCSFNDPGEEYYLGDARAVLNGPSGNSPFTITVPANAQLGTTEMRISAKDRGFVNGLPTSCDNAFDGEVEDYTLNIMQTLSIEKFGFDNLVVFPNPNKGEFTVKLKGSTSRNINIEIYDITGRSTYINSFKNTGDFIEKIDLRKYVSGVYFMNINDGLRKSTKKIILE</sequence>
<dbReference type="SUPFAM" id="SSF55486">
    <property type="entry name" value="Metalloproteases ('zincins'), catalytic domain"/>
    <property type="match status" value="1"/>
</dbReference>
<dbReference type="InterPro" id="IPR024079">
    <property type="entry name" value="MetalloPept_cat_dom_sf"/>
</dbReference>
<dbReference type="Pfam" id="PF20009">
    <property type="entry name" value="GEVED"/>
    <property type="match status" value="1"/>
</dbReference>
<protein>
    <submittedName>
        <fullName evidence="4">Zinc-dependent metalloprotease family protein</fullName>
    </submittedName>
</protein>
<gene>
    <name evidence="4" type="ORF">GCM10023330_10520</name>
</gene>
<evidence type="ECO:0000259" key="3">
    <source>
        <dbReference type="Pfam" id="PF20009"/>
    </source>
</evidence>
<keyword evidence="4" id="KW-0482">Metalloprotease</keyword>
<evidence type="ECO:0000256" key="1">
    <source>
        <dbReference type="ARBA" id="ARBA00022729"/>
    </source>
</evidence>
<dbReference type="Pfam" id="PF18962">
    <property type="entry name" value="Por_Secre_tail"/>
    <property type="match status" value="1"/>
</dbReference>
<dbReference type="InterPro" id="IPR026444">
    <property type="entry name" value="Secre_tail"/>
</dbReference>
<dbReference type="Gene3D" id="3.40.390.10">
    <property type="entry name" value="Collagenase (Catalytic Domain)"/>
    <property type="match status" value="1"/>
</dbReference>
<keyword evidence="1" id="KW-0732">Signal</keyword>
<comment type="caution">
    <text evidence="4">The sequence shown here is derived from an EMBL/GenBank/DDBJ whole genome shotgun (WGS) entry which is preliminary data.</text>
</comment>
<dbReference type="EMBL" id="BAABJW010000001">
    <property type="protein sequence ID" value="GAA4805905.1"/>
    <property type="molecule type" value="Genomic_DNA"/>
</dbReference>